<accession>A0A9P3UKS9</accession>
<dbReference type="Proteomes" id="UP001063166">
    <property type="component" value="Unassembled WGS sequence"/>
</dbReference>
<dbReference type="EMBL" id="BRPK01000002">
    <property type="protein sequence ID" value="GLB34676.1"/>
    <property type="molecule type" value="Genomic_DNA"/>
</dbReference>
<sequence length="89" mass="10044">MSPAKFAHITRLENVLIREQKYSTCAVVMELSRTLGSSLQHQCLLWEALVYVFKAGGCREGTAHFSFFPFSARHFLASTSSARRTLSFI</sequence>
<reference evidence="1" key="1">
    <citation type="submission" date="2022-07" db="EMBL/GenBank/DDBJ databases">
        <title>The genome of Lyophyllum shimeji provides insight into the initial evolution of ectomycorrhizal fungal genome.</title>
        <authorList>
            <person name="Kobayashi Y."/>
            <person name="Shibata T."/>
            <person name="Hirakawa H."/>
            <person name="Shigenobu S."/>
            <person name="Nishiyama T."/>
            <person name="Yamada A."/>
            <person name="Hasebe M."/>
            <person name="Kawaguchi M."/>
        </authorList>
    </citation>
    <scope>NUCLEOTIDE SEQUENCE</scope>
    <source>
        <strain evidence="1">AT787</strain>
    </source>
</reference>
<protein>
    <submittedName>
        <fullName evidence="1">Uncharacterized protein</fullName>
    </submittedName>
</protein>
<comment type="caution">
    <text evidence="1">The sequence shown here is derived from an EMBL/GenBank/DDBJ whole genome shotgun (WGS) entry which is preliminary data.</text>
</comment>
<gene>
    <name evidence="1" type="ORF">LshimejAT787_0202410</name>
</gene>
<evidence type="ECO:0000313" key="2">
    <source>
        <dbReference type="Proteomes" id="UP001063166"/>
    </source>
</evidence>
<proteinExistence type="predicted"/>
<dbReference type="AlphaFoldDB" id="A0A9P3UKS9"/>
<keyword evidence="2" id="KW-1185">Reference proteome</keyword>
<evidence type="ECO:0000313" key="1">
    <source>
        <dbReference type="EMBL" id="GLB34676.1"/>
    </source>
</evidence>
<name>A0A9P3UKS9_LYOSH</name>
<organism evidence="1 2">
    <name type="scientific">Lyophyllum shimeji</name>
    <name type="common">Hon-shimeji</name>
    <name type="synonym">Tricholoma shimeji</name>
    <dbReference type="NCBI Taxonomy" id="47721"/>
    <lineage>
        <taxon>Eukaryota</taxon>
        <taxon>Fungi</taxon>
        <taxon>Dikarya</taxon>
        <taxon>Basidiomycota</taxon>
        <taxon>Agaricomycotina</taxon>
        <taxon>Agaricomycetes</taxon>
        <taxon>Agaricomycetidae</taxon>
        <taxon>Agaricales</taxon>
        <taxon>Tricholomatineae</taxon>
        <taxon>Lyophyllaceae</taxon>
        <taxon>Lyophyllum</taxon>
    </lineage>
</organism>